<dbReference type="FunCoup" id="A0A5N4AAG7">
    <property type="interactions" value="42"/>
</dbReference>
<dbReference type="EMBL" id="VVIM01000008">
    <property type="protein sequence ID" value="KAB0794313.1"/>
    <property type="molecule type" value="Genomic_DNA"/>
</dbReference>
<sequence>MAILKVCFVLTLIAFCTASPASSTGFWKDTALDKAVDEMRSLCSNDDPISCLKYRFMSLIDGFFKKDTFQILDNVEIKRNSYQGNEISGRSENTLEDGVEGIIQSHDVTFKLPFEGASVTVASGNLDKDEIDLKLRLSDEARGRKSKLKKIIVPIFIFILLKAMTLIPLALGVLGLKAWNALQLSFFSFVVSIALAIFQLCKKIAADSHPHHISHGPWDAAYARSFDTQPQAAFVNEEEAQKLAYSGYF</sequence>
<gene>
    <name evidence="3" type="ORF">PPYR_11152</name>
</gene>
<comment type="caution">
    <text evidence="3">The sequence shown here is derived from an EMBL/GenBank/DDBJ whole genome shotgun (WGS) entry which is preliminary data.</text>
</comment>
<feature type="signal peptide" evidence="2">
    <location>
        <begin position="1"/>
        <end position="18"/>
    </location>
</feature>
<dbReference type="Proteomes" id="UP000327044">
    <property type="component" value="Unassembled WGS sequence"/>
</dbReference>
<evidence type="ECO:0000313" key="4">
    <source>
        <dbReference type="Proteomes" id="UP000327044"/>
    </source>
</evidence>
<keyword evidence="1" id="KW-0472">Membrane</keyword>
<keyword evidence="1" id="KW-0812">Transmembrane</keyword>
<dbReference type="InterPro" id="IPR012464">
    <property type="entry name" value="DUF1676"/>
</dbReference>
<dbReference type="InParanoid" id="A0A5N4AAG7"/>
<feature type="transmembrane region" description="Helical" evidence="1">
    <location>
        <begin position="181"/>
        <end position="200"/>
    </location>
</feature>
<dbReference type="PANTHER" id="PTHR21879">
    <property type="entry name" value="FI03362P-RELATED-RELATED"/>
    <property type="match status" value="1"/>
</dbReference>
<evidence type="ECO:0000313" key="3">
    <source>
        <dbReference type="EMBL" id="KAB0794313.1"/>
    </source>
</evidence>
<accession>A0A5N4AAG7</accession>
<dbReference type="Pfam" id="PF07898">
    <property type="entry name" value="DUF1676"/>
    <property type="match status" value="1"/>
</dbReference>
<keyword evidence="2" id="KW-0732">Signal</keyword>
<dbReference type="PANTHER" id="PTHR21879:SF6">
    <property type="entry name" value="OSIRIS 19, ISOFORM A"/>
    <property type="match status" value="1"/>
</dbReference>
<keyword evidence="4" id="KW-1185">Reference proteome</keyword>
<dbReference type="AlphaFoldDB" id="A0A5N4AAG7"/>
<feature type="chain" id="PRO_5024312726" description="Osiris 19" evidence="2">
    <location>
        <begin position="19"/>
        <end position="249"/>
    </location>
</feature>
<protein>
    <recommendedName>
        <fullName evidence="5">Osiris 19</fullName>
    </recommendedName>
</protein>
<feature type="transmembrane region" description="Helical" evidence="1">
    <location>
        <begin position="151"/>
        <end position="174"/>
    </location>
</feature>
<name>A0A5N4AAG7_PHOPY</name>
<evidence type="ECO:0000256" key="1">
    <source>
        <dbReference type="SAM" id="Phobius"/>
    </source>
</evidence>
<organism evidence="3 4">
    <name type="scientific">Photinus pyralis</name>
    <name type="common">Common eastern firefly</name>
    <name type="synonym">Lampyris pyralis</name>
    <dbReference type="NCBI Taxonomy" id="7054"/>
    <lineage>
        <taxon>Eukaryota</taxon>
        <taxon>Metazoa</taxon>
        <taxon>Ecdysozoa</taxon>
        <taxon>Arthropoda</taxon>
        <taxon>Hexapoda</taxon>
        <taxon>Insecta</taxon>
        <taxon>Pterygota</taxon>
        <taxon>Neoptera</taxon>
        <taxon>Endopterygota</taxon>
        <taxon>Coleoptera</taxon>
        <taxon>Polyphaga</taxon>
        <taxon>Elateriformia</taxon>
        <taxon>Elateroidea</taxon>
        <taxon>Lampyridae</taxon>
        <taxon>Lampyrinae</taxon>
        <taxon>Photinus</taxon>
    </lineage>
</organism>
<reference evidence="3 4" key="1">
    <citation type="journal article" date="2018" name="Elife">
        <title>Firefly genomes illuminate parallel origins of bioluminescence in beetles.</title>
        <authorList>
            <person name="Fallon T.R."/>
            <person name="Lower S.E."/>
            <person name="Chang C.H."/>
            <person name="Bessho-Uehara M."/>
            <person name="Martin G.J."/>
            <person name="Bewick A.J."/>
            <person name="Behringer M."/>
            <person name="Debat H.J."/>
            <person name="Wong I."/>
            <person name="Day J.C."/>
            <person name="Suvorov A."/>
            <person name="Silva C.J."/>
            <person name="Stanger-Hall K.F."/>
            <person name="Hall D.W."/>
            <person name="Schmitz R.J."/>
            <person name="Nelson D.R."/>
            <person name="Lewis S.M."/>
            <person name="Shigenobu S."/>
            <person name="Bybee S.M."/>
            <person name="Larracuente A.M."/>
            <person name="Oba Y."/>
            <person name="Weng J.K."/>
        </authorList>
    </citation>
    <scope>NUCLEOTIDE SEQUENCE [LARGE SCALE GENOMIC DNA]</scope>
    <source>
        <strain evidence="3">1611_PpyrPB1</strain>
        <tissue evidence="3">Whole body</tissue>
    </source>
</reference>
<dbReference type="GO" id="GO:0016020">
    <property type="term" value="C:membrane"/>
    <property type="evidence" value="ECO:0007669"/>
    <property type="project" value="TreeGrafter"/>
</dbReference>
<proteinExistence type="predicted"/>
<evidence type="ECO:0000256" key="2">
    <source>
        <dbReference type="SAM" id="SignalP"/>
    </source>
</evidence>
<keyword evidence="1" id="KW-1133">Transmembrane helix</keyword>
<evidence type="ECO:0008006" key="5">
    <source>
        <dbReference type="Google" id="ProtNLM"/>
    </source>
</evidence>